<dbReference type="PANTHER" id="PTHR43479:SF11">
    <property type="entry name" value="ACREF_ENVCD OPERON REPRESSOR-RELATED"/>
    <property type="match status" value="1"/>
</dbReference>
<dbReference type="GO" id="GO:0003677">
    <property type="term" value="F:DNA binding"/>
    <property type="evidence" value="ECO:0007669"/>
    <property type="project" value="UniProtKB-UniRule"/>
</dbReference>
<dbReference type="KEGG" id="ltr:EVS81_07450"/>
<dbReference type="AlphaFoldDB" id="A0A4P6KEJ4"/>
<dbReference type="InterPro" id="IPR050624">
    <property type="entry name" value="HTH-type_Tx_Regulator"/>
</dbReference>
<evidence type="ECO:0000256" key="1">
    <source>
        <dbReference type="ARBA" id="ARBA00023125"/>
    </source>
</evidence>
<proteinExistence type="predicted"/>
<dbReference type="InterPro" id="IPR009057">
    <property type="entry name" value="Homeodomain-like_sf"/>
</dbReference>
<dbReference type="RefSeq" id="WP_130109817.1">
    <property type="nucleotide sequence ID" value="NZ_CP035806.1"/>
</dbReference>
<dbReference type="OrthoDB" id="3193022at2"/>
<protein>
    <submittedName>
        <fullName evidence="5">TetR/AcrR family transcriptional regulator</fullName>
    </submittedName>
</protein>
<keyword evidence="6" id="KW-1185">Reference proteome</keyword>
<feature type="DNA-binding region" description="H-T-H motif" evidence="2">
    <location>
        <begin position="29"/>
        <end position="48"/>
    </location>
</feature>
<evidence type="ECO:0000313" key="5">
    <source>
        <dbReference type="EMBL" id="QBE48682.1"/>
    </source>
</evidence>
<dbReference type="Pfam" id="PF00440">
    <property type="entry name" value="TetR_N"/>
    <property type="match status" value="1"/>
</dbReference>
<gene>
    <name evidence="5" type="ORF">EVS81_07450</name>
</gene>
<sequence>MDPRAAHTRARLHRAVLELAAERELDEISVTQLVTRAGVNRSSYYQHFSSREELLASALETAEDAAGRVRTPVRIPSTGRAAPALVRFLAHFAEHAAVYRRALGPDGSALVASRVRARTVDLVREGIELSRTPRTGLPLDIEAAGTAGALLGVIEAWIARDPLPSPDVAAEWMWRILSGPEHGTPGSPPPAAAAHGLSGS</sequence>
<evidence type="ECO:0000256" key="3">
    <source>
        <dbReference type="SAM" id="MobiDB-lite"/>
    </source>
</evidence>
<dbReference type="EMBL" id="CP035806">
    <property type="protein sequence ID" value="QBE48682.1"/>
    <property type="molecule type" value="Genomic_DNA"/>
</dbReference>
<reference evidence="5 6" key="1">
    <citation type="submission" date="2019-02" db="EMBL/GenBank/DDBJ databases">
        <authorList>
            <person name="Sun L."/>
            <person name="Pan D."/>
            <person name="Wu X."/>
        </authorList>
    </citation>
    <scope>NUCLEOTIDE SEQUENCE [LARGE SCALE GENOMIC DNA]</scope>
    <source>
        <strain evidence="5 6">JW-1</strain>
    </source>
</reference>
<dbReference type="SUPFAM" id="SSF46689">
    <property type="entry name" value="Homeodomain-like"/>
    <property type="match status" value="1"/>
</dbReference>
<dbReference type="PROSITE" id="PS50977">
    <property type="entry name" value="HTH_TETR_2"/>
    <property type="match status" value="1"/>
</dbReference>
<feature type="domain" description="HTH tetR-type" evidence="4">
    <location>
        <begin position="6"/>
        <end position="66"/>
    </location>
</feature>
<dbReference type="Proteomes" id="UP000289260">
    <property type="component" value="Chromosome"/>
</dbReference>
<dbReference type="Gene3D" id="1.10.357.10">
    <property type="entry name" value="Tetracycline Repressor, domain 2"/>
    <property type="match status" value="1"/>
</dbReference>
<evidence type="ECO:0000259" key="4">
    <source>
        <dbReference type="PROSITE" id="PS50977"/>
    </source>
</evidence>
<keyword evidence="1 2" id="KW-0238">DNA-binding</keyword>
<accession>A0A4P6KEJ4</accession>
<feature type="region of interest" description="Disordered" evidence="3">
    <location>
        <begin position="180"/>
        <end position="200"/>
    </location>
</feature>
<dbReference type="PANTHER" id="PTHR43479">
    <property type="entry name" value="ACREF/ENVCD OPERON REPRESSOR-RELATED"/>
    <property type="match status" value="1"/>
</dbReference>
<evidence type="ECO:0000256" key="2">
    <source>
        <dbReference type="PROSITE-ProRule" id="PRU00335"/>
    </source>
</evidence>
<evidence type="ECO:0000313" key="6">
    <source>
        <dbReference type="Proteomes" id="UP000289260"/>
    </source>
</evidence>
<dbReference type="InterPro" id="IPR001647">
    <property type="entry name" value="HTH_TetR"/>
</dbReference>
<organism evidence="5 6">
    <name type="scientific">Leucobacter triazinivorans</name>
    <dbReference type="NCBI Taxonomy" id="1784719"/>
    <lineage>
        <taxon>Bacteria</taxon>
        <taxon>Bacillati</taxon>
        <taxon>Actinomycetota</taxon>
        <taxon>Actinomycetes</taxon>
        <taxon>Micrococcales</taxon>
        <taxon>Microbacteriaceae</taxon>
        <taxon>Leucobacter</taxon>
    </lineage>
</organism>
<name>A0A4P6KEJ4_9MICO</name>